<evidence type="ECO:0000256" key="4">
    <source>
        <dbReference type="SAM" id="Phobius"/>
    </source>
</evidence>
<dbReference type="PRINTS" id="PR01217">
    <property type="entry name" value="PRICHEXTENSN"/>
</dbReference>
<dbReference type="InterPro" id="IPR015425">
    <property type="entry name" value="FH2_Formin"/>
</dbReference>
<keyword evidence="4" id="KW-0472">Membrane</keyword>
<reference evidence="6" key="2">
    <citation type="submission" date="2020-06" db="EMBL/GenBank/DDBJ databases">
        <title>Helianthus annuus Genome sequencing and assembly Release 2.</title>
        <authorList>
            <person name="Gouzy J."/>
            <person name="Langlade N."/>
            <person name="Munos S."/>
        </authorList>
    </citation>
    <scope>NUCLEOTIDE SEQUENCE</scope>
    <source>
        <tissue evidence="6">Leaves</tissue>
    </source>
</reference>
<dbReference type="SMART" id="SM00498">
    <property type="entry name" value="FH2"/>
    <property type="match status" value="1"/>
</dbReference>
<name>A0A9K3IA17_HELAN</name>
<evidence type="ECO:0000313" key="7">
    <source>
        <dbReference type="Proteomes" id="UP000215914"/>
    </source>
</evidence>
<sequence>MGHSTYEAVVLTALTTLILSGICFYFFYRYVMAKKRRVDFGLKIGREDTIVNSRELRQRGGTLKGVLVEENGLEVLYLRKLEDGQLRTCVWNSIEEQEKRVDSRSHDLLPPPPPPPPPEVVLKTYSPSPTPSPPLPPPPPPPRFHKPSPAIRPPVPPPPPPPPSRQIPSPPTPPPPPPPAFPRKTAAKVPPPPVFPRRNPAVPPPAFHSGSFSSSMKPPTAPKLIADDANEERSKGNHEVPKKMKPFHWDKVNTDADHSVVWNEIVDGSLRFDDELIETLFGYNATKRNSTETKYLSPASTSTPSVQISILDPRKSQNIAIVLKSLATSRKEIIEALSEGRGLNTDILEKLTKISPTVEEASRILQFNGNPTKLPDADSFLYHILKAIPTAFTRINAMLFRSNYDPEILYLKESLQTLELGCKQLRAPGIFRKLLEAILKAGNRMNAGTARGNAKGFNLSALRKLSYVKSSDGQTTLLHFVVEQVVRAEGKRYVINRTNQDSDITIAKEERDKQYLMFGLPVLGGISTEFSYVKKAAALDYDSLISTSPNLTARVSEIRELVTQCGAGGRGGFVKEMKEFLEECEDELKVVREEQTRVMQLVKKTTDFYQIGSSKDKGGHPLQIFGVVKDFLDMVDQVCVDLSRKVQKKNVKSVGPSSPSPRAALMGQNMQLYFKPENSSDSEDDF</sequence>
<feature type="transmembrane region" description="Helical" evidence="4">
    <location>
        <begin position="6"/>
        <end position="28"/>
    </location>
</feature>
<dbReference type="OrthoDB" id="1668162at2759"/>
<evidence type="ECO:0000313" key="6">
    <source>
        <dbReference type="EMBL" id="KAF5792790.1"/>
    </source>
</evidence>
<dbReference type="PROSITE" id="PS51444">
    <property type="entry name" value="FH2"/>
    <property type="match status" value="1"/>
</dbReference>
<protein>
    <recommendedName>
        <fullName evidence="2">Formin-like protein</fullName>
    </recommendedName>
</protein>
<evidence type="ECO:0000256" key="1">
    <source>
        <dbReference type="ARBA" id="ARBA00025793"/>
    </source>
</evidence>
<feature type="region of interest" description="Disordered" evidence="3">
    <location>
        <begin position="100"/>
        <end position="223"/>
    </location>
</feature>
<evidence type="ECO:0000256" key="3">
    <source>
        <dbReference type="SAM" id="MobiDB-lite"/>
    </source>
</evidence>
<reference evidence="6" key="1">
    <citation type="journal article" date="2017" name="Nature">
        <title>The sunflower genome provides insights into oil metabolism, flowering and Asterid evolution.</title>
        <authorList>
            <person name="Badouin H."/>
            <person name="Gouzy J."/>
            <person name="Grassa C.J."/>
            <person name="Murat F."/>
            <person name="Staton S.E."/>
            <person name="Cottret L."/>
            <person name="Lelandais-Briere C."/>
            <person name="Owens G.L."/>
            <person name="Carrere S."/>
            <person name="Mayjonade B."/>
            <person name="Legrand L."/>
            <person name="Gill N."/>
            <person name="Kane N.C."/>
            <person name="Bowers J.E."/>
            <person name="Hubner S."/>
            <person name="Bellec A."/>
            <person name="Berard A."/>
            <person name="Berges H."/>
            <person name="Blanchet N."/>
            <person name="Boniface M.C."/>
            <person name="Brunel D."/>
            <person name="Catrice O."/>
            <person name="Chaidir N."/>
            <person name="Claudel C."/>
            <person name="Donnadieu C."/>
            <person name="Faraut T."/>
            <person name="Fievet G."/>
            <person name="Helmstetter N."/>
            <person name="King M."/>
            <person name="Knapp S.J."/>
            <person name="Lai Z."/>
            <person name="Le Paslier M.C."/>
            <person name="Lippi Y."/>
            <person name="Lorenzon L."/>
            <person name="Mandel J.R."/>
            <person name="Marage G."/>
            <person name="Marchand G."/>
            <person name="Marquand E."/>
            <person name="Bret-Mestries E."/>
            <person name="Morien E."/>
            <person name="Nambeesan S."/>
            <person name="Nguyen T."/>
            <person name="Pegot-Espagnet P."/>
            <person name="Pouilly N."/>
            <person name="Raftis F."/>
            <person name="Sallet E."/>
            <person name="Schiex T."/>
            <person name="Thomas J."/>
            <person name="Vandecasteele C."/>
            <person name="Vares D."/>
            <person name="Vear F."/>
            <person name="Vautrin S."/>
            <person name="Crespi M."/>
            <person name="Mangin B."/>
            <person name="Burke J.M."/>
            <person name="Salse J."/>
            <person name="Munos S."/>
            <person name="Vincourt P."/>
            <person name="Rieseberg L.H."/>
            <person name="Langlade N.B."/>
        </authorList>
    </citation>
    <scope>NUCLEOTIDE SEQUENCE</scope>
    <source>
        <tissue evidence="6">Leaves</tissue>
    </source>
</reference>
<dbReference type="PANTHER" id="PTHR23213:SF273">
    <property type="entry name" value="FORMIN-LIKE PROTEIN"/>
    <property type="match status" value="1"/>
</dbReference>
<accession>A0A9K3IA17</accession>
<dbReference type="AlphaFoldDB" id="A0A9K3IA17"/>
<evidence type="ECO:0000256" key="2">
    <source>
        <dbReference type="RuleBase" id="RU361260"/>
    </source>
</evidence>
<dbReference type="GO" id="GO:0045010">
    <property type="term" value="P:actin nucleation"/>
    <property type="evidence" value="ECO:0007669"/>
    <property type="project" value="InterPro"/>
</dbReference>
<dbReference type="GO" id="GO:0030036">
    <property type="term" value="P:actin cytoskeleton organization"/>
    <property type="evidence" value="ECO:0000318"/>
    <property type="project" value="GO_Central"/>
</dbReference>
<proteinExistence type="inferred from homology"/>
<feature type="compositionally biased region" description="Pro residues" evidence="3">
    <location>
        <begin position="128"/>
        <end position="142"/>
    </location>
</feature>
<keyword evidence="4" id="KW-1133">Transmembrane helix</keyword>
<keyword evidence="4" id="KW-0812">Transmembrane</keyword>
<keyword evidence="7" id="KW-1185">Reference proteome</keyword>
<dbReference type="SUPFAM" id="SSF101447">
    <property type="entry name" value="Formin homology 2 domain (FH2 domain)"/>
    <property type="match status" value="1"/>
</dbReference>
<dbReference type="InterPro" id="IPR042201">
    <property type="entry name" value="FH2_Formin_sf"/>
</dbReference>
<feature type="compositionally biased region" description="Pro residues" evidence="3">
    <location>
        <begin position="109"/>
        <end position="119"/>
    </location>
</feature>
<comment type="similarity">
    <text evidence="1">Belongs to the formin-like family. Class-I subfamily.</text>
</comment>
<dbReference type="Proteomes" id="UP000215914">
    <property type="component" value="Unassembled WGS sequence"/>
</dbReference>
<comment type="caution">
    <text evidence="6">The sequence shown here is derived from an EMBL/GenBank/DDBJ whole genome shotgun (WGS) entry which is preliminary data.</text>
</comment>
<gene>
    <name evidence="6" type="ORF">HanXRQr2_Chr09g0409961</name>
</gene>
<dbReference type="PANTHER" id="PTHR23213">
    <property type="entry name" value="FORMIN-RELATED"/>
    <property type="match status" value="1"/>
</dbReference>
<dbReference type="Pfam" id="PF02181">
    <property type="entry name" value="FH2"/>
    <property type="match status" value="1"/>
</dbReference>
<organism evidence="6 7">
    <name type="scientific">Helianthus annuus</name>
    <name type="common">Common sunflower</name>
    <dbReference type="NCBI Taxonomy" id="4232"/>
    <lineage>
        <taxon>Eukaryota</taxon>
        <taxon>Viridiplantae</taxon>
        <taxon>Streptophyta</taxon>
        <taxon>Embryophyta</taxon>
        <taxon>Tracheophyta</taxon>
        <taxon>Spermatophyta</taxon>
        <taxon>Magnoliopsida</taxon>
        <taxon>eudicotyledons</taxon>
        <taxon>Gunneridae</taxon>
        <taxon>Pentapetalae</taxon>
        <taxon>asterids</taxon>
        <taxon>campanulids</taxon>
        <taxon>Asterales</taxon>
        <taxon>Asteraceae</taxon>
        <taxon>Asteroideae</taxon>
        <taxon>Heliantheae alliance</taxon>
        <taxon>Heliantheae</taxon>
        <taxon>Helianthus</taxon>
    </lineage>
</organism>
<dbReference type="Gramene" id="mRNA:HanXRQr2_Chr09g0409961">
    <property type="protein sequence ID" value="mRNA:HanXRQr2_Chr09g0409961"/>
    <property type="gene ID" value="HanXRQr2_Chr09g0409961"/>
</dbReference>
<dbReference type="Gene3D" id="1.20.58.2220">
    <property type="entry name" value="Formin, FH2 domain"/>
    <property type="match status" value="1"/>
</dbReference>
<feature type="compositionally biased region" description="Pro residues" evidence="3">
    <location>
        <begin position="189"/>
        <end position="206"/>
    </location>
</feature>
<dbReference type="InterPro" id="IPR027643">
    <property type="entry name" value="Formin-like_plant"/>
</dbReference>
<dbReference type="EMBL" id="MNCJ02000324">
    <property type="protein sequence ID" value="KAF5792790.1"/>
    <property type="molecule type" value="Genomic_DNA"/>
</dbReference>
<dbReference type="GO" id="GO:0005856">
    <property type="term" value="C:cytoskeleton"/>
    <property type="evidence" value="ECO:0000318"/>
    <property type="project" value="GO_Central"/>
</dbReference>
<dbReference type="GO" id="GO:0051015">
    <property type="term" value="F:actin filament binding"/>
    <property type="evidence" value="ECO:0000318"/>
    <property type="project" value="GO_Central"/>
</dbReference>
<feature type="domain" description="FH2" evidence="5">
    <location>
        <begin position="234"/>
        <end position="661"/>
    </location>
</feature>
<feature type="compositionally biased region" description="Pro residues" evidence="3">
    <location>
        <begin position="150"/>
        <end position="181"/>
    </location>
</feature>
<evidence type="ECO:0000259" key="5">
    <source>
        <dbReference type="PROSITE" id="PS51444"/>
    </source>
</evidence>